<dbReference type="GO" id="GO:0008664">
    <property type="term" value="F:RNA 2',3'-cyclic 3'-phosphodiesterase activity"/>
    <property type="evidence" value="ECO:0007669"/>
    <property type="project" value="InterPro"/>
</dbReference>
<dbReference type="AlphaFoldDB" id="A0A644TC36"/>
<keyword evidence="1 3" id="KW-0378">Hydrolase</keyword>
<dbReference type="Pfam" id="PF02834">
    <property type="entry name" value="LigT_PEase"/>
    <property type="match status" value="1"/>
</dbReference>
<feature type="domain" description="Phosphoesterase HXTX" evidence="2">
    <location>
        <begin position="10"/>
        <end position="94"/>
    </location>
</feature>
<dbReference type="PANTHER" id="PTHR35561:SF1">
    <property type="entry name" value="RNA 2',3'-CYCLIC PHOSPHODIESTERASE"/>
    <property type="match status" value="1"/>
</dbReference>
<proteinExistence type="inferred from homology"/>
<accession>A0A644TC36</accession>
<comment type="caution">
    <text evidence="3">The sequence shown here is derived from an EMBL/GenBank/DDBJ whole genome shotgun (WGS) entry which is preliminary data.</text>
</comment>
<evidence type="ECO:0000313" key="3">
    <source>
        <dbReference type="EMBL" id="MPL64473.1"/>
    </source>
</evidence>
<sequence>MGKRLFLALSPDEESRRRIERYAESLHGALKAYQPRWIKPELYHLTLHFFGDVEESALSLLEESFSALSGSLSHPLLTLEELLFLPSLRKPRVLTLRFSSEPAGAFGPILEKVQTDAQGDPKPWLPHLSLARFKDHRANRWPTAVLKPKQDFPKPPKLWFEPTSIELMESFLSPAGPRYEIRKSFRFAPKNFA</sequence>
<dbReference type="InterPro" id="IPR004175">
    <property type="entry name" value="RNA_CPDase"/>
</dbReference>
<evidence type="ECO:0000256" key="1">
    <source>
        <dbReference type="ARBA" id="ARBA00022801"/>
    </source>
</evidence>
<reference evidence="3" key="1">
    <citation type="submission" date="2019-08" db="EMBL/GenBank/DDBJ databases">
        <authorList>
            <person name="Kucharzyk K."/>
            <person name="Murdoch R.W."/>
            <person name="Higgins S."/>
            <person name="Loffler F."/>
        </authorList>
    </citation>
    <scope>NUCLEOTIDE SEQUENCE</scope>
</reference>
<dbReference type="NCBIfam" id="TIGR02258">
    <property type="entry name" value="2_5_ligase"/>
    <property type="match status" value="1"/>
</dbReference>
<dbReference type="Gene3D" id="3.90.1140.10">
    <property type="entry name" value="Cyclic phosphodiesterase"/>
    <property type="match status" value="1"/>
</dbReference>
<dbReference type="EC" id="3.1.4.-" evidence="3"/>
<evidence type="ECO:0000259" key="2">
    <source>
        <dbReference type="Pfam" id="PF02834"/>
    </source>
</evidence>
<dbReference type="GO" id="GO:0004113">
    <property type="term" value="F:2',3'-cyclic-nucleotide 3'-phosphodiesterase activity"/>
    <property type="evidence" value="ECO:0007669"/>
    <property type="project" value="InterPro"/>
</dbReference>
<gene>
    <name evidence="3" type="primary">thpR_3</name>
    <name evidence="3" type="ORF">SDC9_10128</name>
</gene>
<dbReference type="EMBL" id="VSSQ01000025">
    <property type="protein sequence ID" value="MPL64473.1"/>
    <property type="molecule type" value="Genomic_DNA"/>
</dbReference>
<dbReference type="InterPro" id="IPR009097">
    <property type="entry name" value="Cyclic_Pdiesterase"/>
</dbReference>
<dbReference type="HAMAP" id="MF_01940">
    <property type="entry name" value="RNA_CPDase"/>
    <property type="match status" value="1"/>
</dbReference>
<dbReference type="PANTHER" id="PTHR35561">
    <property type="entry name" value="RNA 2',3'-CYCLIC PHOSPHODIESTERASE"/>
    <property type="match status" value="1"/>
</dbReference>
<protein>
    <submittedName>
        <fullName evidence="3">RNA 2',3'-cyclic phosphodiesterase</fullName>
        <ecNumber evidence="3">3.1.4.-</ecNumber>
    </submittedName>
</protein>
<dbReference type="SUPFAM" id="SSF55144">
    <property type="entry name" value="LigT-like"/>
    <property type="match status" value="1"/>
</dbReference>
<name>A0A644TC36_9ZZZZ</name>
<organism evidence="3">
    <name type="scientific">bioreactor metagenome</name>
    <dbReference type="NCBI Taxonomy" id="1076179"/>
    <lineage>
        <taxon>unclassified sequences</taxon>
        <taxon>metagenomes</taxon>
        <taxon>ecological metagenomes</taxon>
    </lineage>
</organism>
<dbReference type="InterPro" id="IPR014051">
    <property type="entry name" value="Phosphoesterase_HXTX"/>
</dbReference>